<dbReference type="PANTHER" id="PTHR30329:SF21">
    <property type="entry name" value="LIPOPROTEIN YIAD-RELATED"/>
    <property type="match status" value="1"/>
</dbReference>
<gene>
    <name evidence="4" type="ORF">SAMN04488034_101681</name>
</gene>
<organism evidence="4 5">
    <name type="scientific">Salinimicrobium catena</name>
    <dbReference type="NCBI Taxonomy" id="390640"/>
    <lineage>
        <taxon>Bacteria</taxon>
        <taxon>Pseudomonadati</taxon>
        <taxon>Bacteroidota</taxon>
        <taxon>Flavobacteriia</taxon>
        <taxon>Flavobacteriales</taxon>
        <taxon>Flavobacteriaceae</taxon>
        <taxon>Salinimicrobium</taxon>
    </lineage>
</organism>
<dbReference type="PROSITE" id="PS51123">
    <property type="entry name" value="OMPA_2"/>
    <property type="match status" value="1"/>
</dbReference>
<dbReference type="SUPFAM" id="SSF103088">
    <property type="entry name" value="OmpA-like"/>
    <property type="match status" value="1"/>
</dbReference>
<keyword evidence="2" id="KW-0175">Coiled coil</keyword>
<dbReference type="Pfam" id="PF00691">
    <property type="entry name" value="OmpA"/>
    <property type="match status" value="1"/>
</dbReference>
<dbReference type="AlphaFoldDB" id="A0A1H5JAM6"/>
<dbReference type="InterPro" id="IPR036737">
    <property type="entry name" value="OmpA-like_sf"/>
</dbReference>
<feature type="coiled-coil region" evidence="2">
    <location>
        <begin position="24"/>
        <end position="167"/>
    </location>
</feature>
<keyword evidence="1" id="KW-0472">Membrane</keyword>
<dbReference type="Gene3D" id="6.10.250.3110">
    <property type="match status" value="1"/>
</dbReference>
<dbReference type="GO" id="GO:0016020">
    <property type="term" value="C:membrane"/>
    <property type="evidence" value="ECO:0007669"/>
    <property type="project" value="UniProtKB-UniRule"/>
</dbReference>
<evidence type="ECO:0000256" key="1">
    <source>
        <dbReference type="PROSITE-ProRule" id="PRU00473"/>
    </source>
</evidence>
<dbReference type="PANTHER" id="PTHR30329">
    <property type="entry name" value="STATOR ELEMENT OF FLAGELLAR MOTOR COMPLEX"/>
    <property type="match status" value="1"/>
</dbReference>
<dbReference type="Gene3D" id="3.30.1330.60">
    <property type="entry name" value="OmpA-like domain"/>
    <property type="match status" value="1"/>
</dbReference>
<evidence type="ECO:0000313" key="5">
    <source>
        <dbReference type="Proteomes" id="UP000199448"/>
    </source>
</evidence>
<dbReference type="CDD" id="cd07185">
    <property type="entry name" value="OmpA_C-like"/>
    <property type="match status" value="1"/>
</dbReference>
<keyword evidence="5" id="KW-1185">Reference proteome</keyword>
<accession>A0A1H5JAM6</accession>
<sequence length="320" mass="35500">MKKITFFALFSSLVLTSCVSSKVYKDLEGRHAQLQQENAELTEDFQELQAKNTQNEQDLAALKAQYETLLAERDKLQQDYTNTKKSLDKLQNSYDALEANSSSALAENSKRNRELLAELDEKENALSAEKARLEKLEKDLAARSKRIDELEGVIAAKDAKMNALKNSLSRALTNFEGKGLTVEQRDGKVYVSMENKLLFSSGSWSVGAEGKQAVAQLGSVLAENPDIAVLIEGHTDNVPYNGSGQLTDNWDLSTKRATAIVQLLRQNNNIDPQNLTAAGRGEYAPVANNDTAEGRARNRRIEVILTPKLDEINKLLQEIE</sequence>
<evidence type="ECO:0000313" key="4">
    <source>
        <dbReference type="EMBL" id="SEE49573.1"/>
    </source>
</evidence>
<dbReference type="STRING" id="390640.SAMN04488034_101681"/>
<dbReference type="EMBL" id="FNUG01000001">
    <property type="protein sequence ID" value="SEE49573.1"/>
    <property type="molecule type" value="Genomic_DNA"/>
</dbReference>
<evidence type="ECO:0000256" key="2">
    <source>
        <dbReference type="SAM" id="Coils"/>
    </source>
</evidence>
<reference evidence="4 5" key="1">
    <citation type="submission" date="2016-10" db="EMBL/GenBank/DDBJ databases">
        <authorList>
            <person name="de Groot N.N."/>
        </authorList>
    </citation>
    <scope>NUCLEOTIDE SEQUENCE [LARGE SCALE GENOMIC DNA]</scope>
    <source>
        <strain evidence="4 5">DSM 23553</strain>
    </source>
</reference>
<feature type="domain" description="OmpA-like" evidence="3">
    <location>
        <begin position="186"/>
        <end position="309"/>
    </location>
</feature>
<dbReference type="InterPro" id="IPR050330">
    <property type="entry name" value="Bact_OuterMem_StrucFunc"/>
</dbReference>
<protein>
    <submittedName>
        <fullName evidence="4">Chemotaxis protein MotB</fullName>
    </submittedName>
</protein>
<name>A0A1H5JAM6_9FLAO</name>
<dbReference type="InterPro" id="IPR006665">
    <property type="entry name" value="OmpA-like"/>
</dbReference>
<dbReference type="Proteomes" id="UP000199448">
    <property type="component" value="Unassembled WGS sequence"/>
</dbReference>
<dbReference type="PROSITE" id="PS51257">
    <property type="entry name" value="PROKAR_LIPOPROTEIN"/>
    <property type="match status" value="1"/>
</dbReference>
<dbReference type="RefSeq" id="WP_093111703.1">
    <property type="nucleotide sequence ID" value="NZ_FNGG01000001.1"/>
</dbReference>
<dbReference type="OrthoDB" id="9815217at2"/>
<proteinExistence type="predicted"/>
<evidence type="ECO:0000259" key="3">
    <source>
        <dbReference type="PROSITE" id="PS51123"/>
    </source>
</evidence>